<accession>A0A414HT87</accession>
<name>A0A414HT87_BACT4</name>
<dbReference type="EMBL" id="QSJP01000002">
    <property type="protein sequence ID" value="RHD90784.1"/>
    <property type="molecule type" value="Genomic_DNA"/>
</dbReference>
<comment type="caution">
    <text evidence="2">The sequence shown here is derived from an EMBL/GenBank/DDBJ whole genome shotgun (WGS) entry which is preliminary data.</text>
</comment>
<reference evidence="2 3" key="1">
    <citation type="submission" date="2018-08" db="EMBL/GenBank/DDBJ databases">
        <title>A genome reference for cultivated species of the human gut microbiota.</title>
        <authorList>
            <person name="Zou Y."/>
            <person name="Xue W."/>
            <person name="Luo G."/>
        </authorList>
    </citation>
    <scope>NUCLEOTIDE SEQUENCE [LARGE SCALE GENOMIC DNA]</scope>
    <source>
        <strain evidence="2 3">AM30-26</strain>
    </source>
</reference>
<dbReference type="Proteomes" id="UP000284785">
    <property type="component" value="Unassembled WGS sequence"/>
</dbReference>
<feature type="transmembrane region" description="Helical" evidence="1">
    <location>
        <begin position="75"/>
        <end position="101"/>
    </location>
</feature>
<dbReference type="AlphaFoldDB" id="A0A414HT87"/>
<feature type="transmembrane region" description="Helical" evidence="1">
    <location>
        <begin position="30"/>
        <end position="54"/>
    </location>
</feature>
<evidence type="ECO:0000313" key="3">
    <source>
        <dbReference type="Proteomes" id="UP000284785"/>
    </source>
</evidence>
<proteinExistence type="predicted"/>
<protein>
    <submittedName>
        <fullName evidence="2">Uncharacterized protein</fullName>
    </submittedName>
</protein>
<evidence type="ECO:0000313" key="2">
    <source>
        <dbReference type="EMBL" id="RHD90784.1"/>
    </source>
</evidence>
<sequence length="104" mass="11784">MKVLIFDLTYLIAIVFLGMCIYNGENILTHIYWTRLVVFIFVGICAVLGIGSFINEVIAKKMKPVFVSYIRAIVGMVYIILLVVSNKTACLWICIMGMFYLCSV</sequence>
<keyword evidence="1" id="KW-0472">Membrane</keyword>
<keyword evidence="1" id="KW-1133">Transmembrane helix</keyword>
<organism evidence="2 3">
    <name type="scientific">Bacteroides thetaiotaomicron</name>
    <dbReference type="NCBI Taxonomy" id="818"/>
    <lineage>
        <taxon>Bacteria</taxon>
        <taxon>Pseudomonadati</taxon>
        <taxon>Bacteroidota</taxon>
        <taxon>Bacteroidia</taxon>
        <taxon>Bacteroidales</taxon>
        <taxon>Bacteroidaceae</taxon>
        <taxon>Bacteroides</taxon>
    </lineage>
</organism>
<feature type="transmembrane region" description="Helical" evidence="1">
    <location>
        <begin position="7"/>
        <end position="24"/>
    </location>
</feature>
<evidence type="ECO:0000256" key="1">
    <source>
        <dbReference type="SAM" id="Phobius"/>
    </source>
</evidence>
<dbReference type="RefSeq" id="WP_118214355.1">
    <property type="nucleotide sequence ID" value="NZ_QSJP01000002.1"/>
</dbReference>
<keyword evidence="1" id="KW-0812">Transmembrane</keyword>
<gene>
    <name evidence="2" type="ORF">DW780_02115</name>
</gene>